<evidence type="ECO:0000313" key="1">
    <source>
        <dbReference type="EMBL" id="CBS87078.1"/>
    </source>
</evidence>
<dbReference type="Proteomes" id="UP000005667">
    <property type="component" value="Chromosome"/>
</dbReference>
<gene>
    <name evidence="1" type="ordered locus">AZOLI_1816</name>
</gene>
<keyword evidence="2" id="KW-1185">Reference proteome</keyword>
<reference evidence="2" key="1">
    <citation type="journal article" date="2011" name="PLoS Genet.">
        <title>Azospirillum genomes reveal transition of bacteria from aquatic to terrestrial environments.</title>
        <authorList>
            <person name="Wisniewski-Dye F."/>
            <person name="Borziak K."/>
            <person name="Khalsa-Moyers G."/>
            <person name="Alexandre G."/>
            <person name="Sukharnikov L.O."/>
            <person name="Wuichet K."/>
            <person name="Hurst G.B."/>
            <person name="McDonald W.H."/>
            <person name="Robertson J.S."/>
            <person name="Barbe V."/>
            <person name="Calteau A."/>
            <person name="Rouy Z."/>
            <person name="Mangenot S."/>
            <person name="Prigent-Combaret C."/>
            <person name="Normand P."/>
            <person name="Boyer M."/>
            <person name="Siguier P."/>
            <person name="Dessaux Y."/>
            <person name="Elmerich C."/>
            <person name="Condemine G."/>
            <person name="Krishnen G."/>
            <person name="Kennedy I."/>
            <person name="Paterson A.H."/>
            <person name="Gonzalez V."/>
            <person name="Mavingui P."/>
            <person name="Zhulin I.B."/>
        </authorList>
    </citation>
    <scope>NUCLEOTIDE SEQUENCE [LARGE SCALE GENOMIC DNA]</scope>
    <source>
        <strain evidence="2">4B</strain>
    </source>
</reference>
<dbReference type="KEGG" id="ali:AZOLI_1816"/>
<proteinExistence type="predicted"/>
<evidence type="ECO:0000313" key="2">
    <source>
        <dbReference type="Proteomes" id="UP000005667"/>
    </source>
</evidence>
<protein>
    <submittedName>
        <fullName evidence="1">Uncharacterized protein</fullName>
    </submittedName>
</protein>
<dbReference type="EMBL" id="FQ311868">
    <property type="protein sequence ID" value="CBS87078.1"/>
    <property type="molecule type" value="Genomic_DNA"/>
</dbReference>
<organism evidence="1 2">
    <name type="scientific">Azospirillum lipoferum (strain 4B)</name>
    <dbReference type="NCBI Taxonomy" id="862719"/>
    <lineage>
        <taxon>Bacteria</taxon>
        <taxon>Pseudomonadati</taxon>
        <taxon>Pseudomonadota</taxon>
        <taxon>Alphaproteobacteria</taxon>
        <taxon>Rhodospirillales</taxon>
        <taxon>Azospirillaceae</taxon>
        <taxon>Azospirillum</taxon>
    </lineage>
</organism>
<dbReference type="HOGENOM" id="CLU_203652_0_0_5"/>
<dbReference type="STRING" id="862719.AZOLI_1816"/>
<dbReference type="AlphaFoldDB" id="G7Z7Y9"/>
<name>G7Z7Y9_AZOL4</name>
<accession>G7Z7Y9</accession>
<sequence>MREKGWDEGCGGRKAGAILICAPSPQPLSREGRGAVLNAKLHVFSQTRNVWIR</sequence>